<dbReference type="Proteomes" id="UP001211907">
    <property type="component" value="Unassembled WGS sequence"/>
</dbReference>
<keyword evidence="2" id="KW-1185">Reference proteome</keyword>
<protein>
    <submittedName>
        <fullName evidence="1">Uncharacterized protein</fullName>
    </submittedName>
</protein>
<comment type="caution">
    <text evidence="1">The sequence shown here is derived from an EMBL/GenBank/DDBJ whole genome shotgun (WGS) entry which is preliminary data.</text>
</comment>
<gene>
    <name evidence="1" type="ORF">HK100_011132</name>
</gene>
<evidence type="ECO:0000313" key="2">
    <source>
        <dbReference type="Proteomes" id="UP001211907"/>
    </source>
</evidence>
<reference evidence="1" key="1">
    <citation type="submission" date="2020-05" db="EMBL/GenBank/DDBJ databases">
        <title>Phylogenomic resolution of chytrid fungi.</title>
        <authorList>
            <person name="Stajich J.E."/>
            <person name="Amses K."/>
            <person name="Simmons R."/>
            <person name="Seto K."/>
            <person name="Myers J."/>
            <person name="Bonds A."/>
            <person name="Quandt C.A."/>
            <person name="Barry K."/>
            <person name="Liu P."/>
            <person name="Grigoriev I."/>
            <person name="Longcore J.E."/>
            <person name="James T.Y."/>
        </authorList>
    </citation>
    <scope>NUCLEOTIDE SEQUENCE</scope>
    <source>
        <strain evidence="1">JEL0513</strain>
    </source>
</reference>
<name>A0AAD5XDH0_9FUNG</name>
<organism evidence="1 2">
    <name type="scientific">Physocladia obscura</name>
    <dbReference type="NCBI Taxonomy" id="109957"/>
    <lineage>
        <taxon>Eukaryota</taxon>
        <taxon>Fungi</taxon>
        <taxon>Fungi incertae sedis</taxon>
        <taxon>Chytridiomycota</taxon>
        <taxon>Chytridiomycota incertae sedis</taxon>
        <taxon>Chytridiomycetes</taxon>
        <taxon>Chytridiales</taxon>
        <taxon>Chytriomycetaceae</taxon>
        <taxon>Physocladia</taxon>
    </lineage>
</organism>
<proteinExistence type="predicted"/>
<dbReference type="AlphaFoldDB" id="A0AAD5XDH0"/>
<dbReference type="EMBL" id="JADGJH010000653">
    <property type="protein sequence ID" value="KAJ3124732.1"/>
    <property type="molecule type" value="Genomic_DNA"/>
</dbReference>
<sequence>MKEFGFRRSKIIHNGIEVFSVVPDLGAAATTLTTVHIKLEYLIFIKQWTKSWKNWYLIYDYSVYSVNDLDNVCEFTVLNKSGMIYAVKSSQDSVEMELMPSSHSHCKISINHSKYSWYEVDREDLFYLDLKNHVERGKFQHQPPTDSFFVTNKATLDTFPAKPEFPLIPAALKLDLKTNVLHKISARHEITRSINHSRFFGKPSKTTIGESFVSRFVFFHESTHIPISDSGGSDYPIFGTLKLFSPNELQDGGVDGAAEGVSSVLVVGEEELSDAEYIKIVGATFGSWLNDVLHPLAPFNSRDTQRSL</sequence>
<evidence type="ECO:0000313" key="1">
    <source>
        <dbReference type="EMBL" id="KAJ3124732.1"/>
    </source>
</evidence>
<accession>A0AAD5XDH0</accession>